<comment type="caution">
    <text evidence="2">The sequence shown here is derived from an EMBL/GenBank/DDBJ whole genome shotgun (WGS) entry which is preliminary data.</text>
</comment>
<proteinExistence type="predicted"/>
<organism evidence="2 3">
    <name type="scientific">Marasmiellus scandens</name>
    <dbReference type="NCBI Taxonomy" id="2682957"/>
    <lineage>
        <taxon>Eukaryota</taxon>
        <taxon>Fungi</taxon>
        <taxon>Dikarya</taxon>
        <taxon>Basidiomycota</taxon>
        <taxon>Agaricomycotina</taxon>
        <taxon>Agaricomycetes</taxon>
        <taxon>Agaricomycetidae</taxon>
        <taxon>Agaricales</taxon>
        <taxon>Marasmiineae</taxon>
        <taxon>Omphalotaceae</taxon>
        <taxon>Marasmiellus</taxon>
    </lineage>
</organism>
<evidence type="ECO:0000256" key="1">
    <source>
        <dbReference type="SAM" id="MobiDB-lite"/>
    </source>
</evidence>
<evidence type="ECO:0000313" key="3">
    <source>
        <dbReference type="Proteomes" id="UP001498398"/>
    </source>
</evidence>
<sequence>MYAYVKFYTSLLTLKSQSTSCSKAEINEFDTLLENAELERFLVENPGADSEDPVLDFLLDSFEQHKQDDASKLEQDNTGEQDNAGEQAKIGNTVLLIKNIPGYKKGLALALAFSKNGIKLLVNPDICPAGQPSNLAQSTSFNISTQHPGFQDIIDVHVIHHIGKGHPELMNSDVSPHHMMTYPKPMSLSLISQVPNVQLSCVPVTATVKEIKNMLLLRNIYIWNHINSLDFYFTLSNHLLQDSDMLVDCEKKIFVHLNFHFRTRGGSSSSLKTQQKRGAEDSGSAQKKQKKEDSGSKGGQLTQKDQDSLQKLLPNPSEEEIKK</sequence>
<protein>
    <submittedName>
        <fullName evidence="2">Uncharacterized protein</fullName>
    </submittedName>
</protein>
<accession>A0ABR1JQK8</accession>
<reference evidence="2 3" key="1">
    <citation type="submission" date="2024-01" db="EMBL/GenBank/DDBJ databases">
        <title>A draft genome for the cacao thread blight pathogen Marasmiellus scandens.</title>
        <authorList>
            <person name="Baruah I.K."/>
            <person name="Leung J."/>
            <person name="Bukari Y."/>
            <person name="Amoako-Attah I."/>
            <person name="Meinhardt L.W."/>
            <person name="Bailey B.A."/>
            <person name="Cohen S.P."/>
        </authorList>
    </citation>
    <scope>NUCLEOTIDE SEQUENCE [LARGE SCALE GENOMIC DNA]</scope>
    <source>
        <strain evidence="2 3">GH-19</strain>
    </source>
</reference>
<dbReference type="EMBL" id="JBANRG010000006">
    <property type="protein sequence ID" value="KAK7465381.1"/>
    <property type="molecule type" value="Genomic_DNA"/>
</dbReference>
<name>A0ABR1JQK8_9AGAR</name>
<evidence type="ECO:0000313" key="2">
    <source>
        <dbReference type="EMBL" id="KAK7465381.1"/>
    </source>
</evidence>
<keyword evidence="3" id="KW-1185">Reference proteome</keyword>
<gene>
    <name evidence="2" type="ORF">VKT23_005359</name>
</gene>
<dbReference type="Proteomes" id="UP001498398">
    <property type="component" value="Unassembled WGS sequence"/>
</dbReference>
<feature type="region of interest" description="Disordered" evidence="1">
    <location>
        <begin position="265"/>
        <end position="323"/>
    </location>
</feature>